<dbReference type="Gene3D" id="3.40.50.300">
    <property type="entry name" value="P-loop containing nucleotide triphosphate hydrolases"/>
    <property type="match status" value="1"/>
</dbReference>
<dbReference type="PANTHER" id="PTHR12755:SF3">
    <property type="entry name" value="POLYNUCLEOTIDE 5'-HYDROXYL-KINASE NOL9"/>
    <property type="match status" value="1"/>
</dbReference>
<keyword evidence="8" id="KW-0539">Nucleus</keyword>
<keyword evidence="3" id="KW-0698">rRNA processing</keyword>
<feature type="region of interest" description="Disordered" evidence="9">
    <location>
        <begin position="261"/>
        <end position="299"/>
    </location>
</feature>
<dbReference type="GO" id="GO:0005524">
    <property type="term" value="F:ATP binding"/>
    <property type="evidence" value="ECO:0007669"/>
    <property type="project" value="UniProtKB-KW"/>
</dbReference>
<dbReference type="GO" id="GO:0051731">
    <property type="term" value="F:polynucleotide 5'-hydroxyl-kinase activity"/>
    <property type="evidence" value="ECO:0007669"/>
    <property type="project" value="InterPro"/>
</dbReference>
<dbReference type="InterPro" id="IPR045116">
    <property type="entry name" value="Clp1/Grc3"/>
</dbReference>
<feature type="compositionally biased region" description="Basic and acidic residues" evidence="9">
    <location>
        <begin position="290"/>
        <end position="299"/>
    </location>
</feature>
<dbReference type="AlphaFoldDB" id="A0A7R9T3W6"/>
<evidence type="ECO:0000256" key="4">
    <source>
        <dbReference type="ARBA" id="ARBA00022679"/>
    </source>
</evidence>
<evidence type="ECO:0000256" key="2">
    <source>
        <dbReference type="ARBA" id="ARBA00011003"/>
    </source>
</evidence>
<reference evidence="12" key="1">
    <citation type="submission" date="2021-01" db="EMBL/GenBank/DDBJ databases">
        <authorList>
            <person name="Corre E."/>
            <person name="Pelletier E."/>
            <person name="Niang G."/>
            <person name="Scheremetjew M."/>
            <person name="Finn R."/>
            <person name="Kale V."/>
            <person name="Holt S."/>
            <person name="Cochrane G."/>
            <person name="Meng A."/>
            <person name="Brown T."/>
            <person name="Cohen L."/>
        </authorList>
    </citation>
    <scope>NUCLEOTIDE SEQUENCE</scope>
    <source>
        <strain evidence="12">Clade-A-BCC118000</strain>
    </source>
</reference>
<protein>
    <submittedName>
        <fullName evidence="12">Uncharacterized protein</fullName>
    </submittedName>
</protein>
<dbReference type="PANTHER" id="PTHR12755">
    <property type="entry name" value="CLEAVAGE/POLYADENYLATION FACTOR IA SUBUNIT CLP1P"/>
    <property type="match status" value="1"/>
</dbReference>
<dbReference type="EMBL" id="HBDX01005517">
    <property type="protein sequence ID" value="CAD8224025.1"/>
    <property type="molecule type" value="Transcribed_RNA"/>
</dbReference>
<sequence length="480" mass="50768">MASATTCAASGGGGATLEFRAVRGGGAYAVCGAREARALGWTPTMVSRDWERALTRVREAATRTREAFAAAFVGPKGVGKSTLARHAANVILRERGVCGWLDLDCGQPELTAPGMVSLTILRAPLLGPPQTHQASGAEFEGAPSAPLYASFVGDVSPQGDPDAYVEGALACVDAWVALGEDKPALVVNASGWVKGLGLELAEEILRAVGRSTESCYVININSHVASRNVPDDVYWFHDANVPETSNPRVTTYEVAAGFGTAPKGADAETEETSVETYENIANDASPGGTKSKDTKRSPSDSRALSWLAWSRQTVAMCNERPHEGALELDDLGENEAFAATAFDLTTATPWRVSFDDITLHVLQSDLDAREALMALNGAVVGLLKSAAPGRYCAECVGVGVVRGIDVDNRYVYILTPVSSEKLKSVTTLALGTLEFPPRLLGHAGEYPYMQVGAIANEGSGSKAIKSRNNILRQNTAPTRR</sequence>
<keyword evidence="6" id="KW-0418">Kinase</keyword>
<keyword evidence="4" id="KW-0808">Transferase</keyword>
<evidence type="ECO:0000256" key="3">
    <source>
        <dbReference type="ARBA" id="ARBA00022552"/>
    </source>
</evidence>
<comment type="subcellular location">
    <subcellularLocation>
        <location evidence="1">Nucleus</location>
        <location evidence="1">Nucleolus</location>
    </subcellularLocation>
</comment>
<gene>
    <name evidence="12" type="ORF">OLUC0939_LOCUS4751</name>
</gene>
<dbReference type="Pfam" id="PF25467">
    <property type="entry name" value="NOL9_C"/>
    <property type="match status" value="1"/>
</dbReference>
<dbReference type="GO" id="GO:0000448">
    <property type="term" value="P:cleavage in ITS2 between 5.8S rRNA and LSU-rRNA of tricistronic rRNA transcript (SSU-rRNA, 5.8S rRNA, LSU-rRNA)"/>
    <property type="evidence" value="ECO:0007669"/>
    <property type="project" value="TreeGrafter"/>
</dbReference>
<keyword evidence="5" id="KW-0547">Nucleotide-binding</keyword>
<dbReference type="Pfam" id="PF16575">
    <property type="entry name" value="CLP1_P"/>
    <property type="match status" value="1"/>
</dbReference>
<evidence type="ECO:0000256" key="1">
    <source>
        <dbReference type="ARBA" id="ARBA00004604"/>
    </source>
</evidence>
<dbReference type="GO" id="GO:0005730">
    <property type="term" value="C:nucleolus"/>
    <property type="evidence" value="ECO:0007669"/>
    <property type="project" value="UniProtKB-SubCell"/>
</dbReference>
<evidence type="ECO:0000259" key="11">
    <source>
        <dbReference type="Pfam" id="PF25467"/>
    </source>
</evidence>
<dbReference type="InterPro" id="IPR057570">
    <property type="entry name" value="NOL9_C"/>
</dbReference>
<feature type="domain" description="Clp1 P-loop" evidence="10">
    <location>
        <begin position="74"/>
        <end position="208"/>
    </location>
</feature>
<dbReference type="InterPro" id="IPR032319">
    <property type="entry name" value="CLP1_P"/>
</dbReference>
<proteinExistence type="inferred from homology"/>
<feature type="domain" description="NOL9 C-terminal" evidence="11">
    <location>
        <begin position="346"/>
        <end position="436"/>
    </location>
</feature>
<evidence type="ECO:0000256" key="9">
    <source>
        <dbReference type="SAM" id="MobiDB-lite"/>
    </source>
</evidence>
<evidence type="ECO:0000313" key="12">
    <source>
        <dbReference type="EMBL" id="CAD8224025.1"/>
    </source>
</evidence>
<evidence type="ECO:0000256" key="5">
    <source>
        <dbReference type="ARBA" id="ARBA00022741"/>
    </source>
</evidence>
<name>A0A7R9T3W6_9CHLO</name>
<dbReference type="SUPFAM" id="SSF52540">
    <property type="entry name" value="P-loop containing nucleoside triphosphate hydrolases"/>
    <property type="match status" value="2"/>
</dbReference>
<evidence type="ECO:0000256" key="8">
    <source>
        <dbReference type="ARBA" id="ARBA00023242"/>
    </source>
</evidence>
<organism evidence="12">
    <name type="scientific">Ostreococcus sp. 'lucimarinus'</name>
    <dbReference type="NCBI Taxonomy" id="242159"/>
    <lineage>
        <taxon>Eukaryota</taxon>
        <taxon>Viridiplantae</taxon>
        <taxon>Chlorophyta</taxon>
        <taxon>Mamiellophyceae</taxon>
        <taxon>Mamiellales</taxon>
        <taxon>Bathycoccaceae</taxon>
        <taxon>Ostreococcus</taxon>
    </lineage>
</organism>
<evidence type="ECO:0000256" key="7">
    <source>
        <dbReference type="ARBA" id="ARBA00022840"/>
    </source>
</evidence>
<keyword evidence="7" id="KW-0067">ATP-binding</keyword>
<evidence type="ECO:0000259" key="10">
    <source>
        <dbReference type="Pfam" id="PF16575"/>
    </source>
</evidence>
<accession>A0A7R9T3W6</accession>
<comment type="similarity">
    <text evidence="2">Belongs to the Clp1 family. NOL9/GRC3 subfamily.</text>
</comment>
<dbReference type="InterPro" id="IPR027417">
    <property type="entry name" value="P-loop_NTPase"/>
</dbReference>
<evidence type="ECO:0000256" key="6">
    <source>
        <dbReference type="ARBA" id="ARBA00022777"/>
    </source>
</evidence>